<keyword evidence="2" id="KW-0238">DNA-binding</keyword>
<dbReference type="AlphaFoldDB" id="A0A7G9WK30"/>
<dbReference type="InterPro" id="IPR003313">
    <property type="entry name" value="AraC-bd"/>
</dbReference>
<dbReference type="Pfam" id="PF12833">
    <property type="entry name" value="HTH_18"/>
    <property type="match status" value="1"/>
</dbReference>
<dbReference type="InterPro" id="IPR037923">
    <property type="entry name" value="HTH-like"/>
</dbReference>
<keyword evidence="3" id="KW-0804">Transcription</keyword>
<dbReference type="PROSITE" id="PS01124">
    <property type="entry name" value="HTH_ARAC_FAMILY_2"/>
    <property type="match status" value="1"/>
</dbReference>
<dbReference type="Gene3D" id="2.60.120.10">
    <property type="entry name" value="Jelly Rolls"/>
    <property type="match status" value="1"/>
</dbReference>
<feature type="domain" description="HTH araC/xylS-type" evidence="4">
    <location>
        <begin position="185"/>
        <end position="282"/>
    </location>
</feature>
<accession>A0A7G9WK30</accession>
<dbReference type="EMBL" id="CP060696">
    <property type="protein sequence ID" value="QNO19042.1"/>
    <property type="molecule type" value="Genomic_DNA"/>
</dbReference>
<gene>
    <name evidence="5" type="ORF">H6X83_05320</name>
</gene>
<keyword evidence="1" id="KW-0805">Transcription regulation</keyword>
<dbReference type="InterPro" id="IPR018060">
    <property type="entry name" value="HTH_AraC"/>
</dbReference>
<dbReference type="KEGG" id="caml:H6X83_05320"/>
<keyword evidence="6" id="KW-1185">Reference proteome</keyword>
<dbReference type="RefSeq" id="WP_212508111.1">
    <property type="nucleotide sequence ID" value="NZ_CP060696.1"/>
</dbReference>
<dbReference type="GO" id="GO:0003700">
    <property type="term" value="F:DNA-binding transcription factor activity"/>
    <property type="evidence" value="ECO:0007669"/>
    <property type="project" value="InterPro"/>
</dbReference>
<sequence>MKQLFGEFTDRQEMIRPDFEYFHSVNREPVQVPYHSHDFYEVLLFFSGNVDYVVEGRVYHPQQGDVLLTNNRELHRPQVREGQTYERIVLWLQPGYVRSLGGSENLALCFEASSRQHSNLLRPQEEIRRKLQNLCGELEQVYISDAYGSAALRRAYCMQLLVWLNRAYFSASPEEQSVDCDSKVDEIVRYINEHLKEELSLDVLSARFYLSKYHLTRQFKKYMGFSVHQYVVRKRLIAARLALQSGSTPGEAFAQSGFADYTNFSRAFRAQYGISPRSVQEEKLTKGRKNS</sequence>
<dbReference type="Pfam" id="PF02311">
    <property type="entry name" value="AraC_binding"/>
    <property type="match status" value="1"/>
</dbReference>
<evidence type="ECO:0000313" key="5">
    <source>
        <dbReference type="EMBL" id="QNO19042.1"/>
    </source>
</evidence>
<proteinExistence type="predicted"/>
<dbReference type="Gene3D" id="1.10.10.60">
    <property type="entry name" value="Homeodomain-like"/>
    <property type="match status" value="2"/>
</dbReference>
<dbReference type="Proteomes" id="UP000516046">
    <property type="component" value="Chromosome"/>
</dbReference>
<organism evidence="5 6">
    <name type="scientific">Caproicibacterium amylolyticum</name>
    <dbReference type="NCBI Taxonomy" id="2766537"/>
    <lineage>
        <taxon>Bacteria</taxon>
        <taxon>Bacillati</taxon>
        <taxon>Bacillota</taxon>
        <taxon>Clostridia</taxon>
        <taxon>Eubacteriales</taxon>
        <taxon>Oscillospiraceae</taxon>
        <taxon>Caproicibacterium</taxon>
    </lineage>
</organism>
<evidence type="ECO:0000256" key="2">
    <source>
        <dbReference type="ARBA" id="ARBA00023125"/>
    </source>
</evidence>
<evidence type="ECO:0000256" key="3">
    <source>
        <dbReference type="ARBA" id="ARBA00023163"/>
    </source>
</evidence>
<dbReference type="PANTHER" id="PTHR46796">
    <property type="entry name" value="HTH-TYPE TRANSCRIPTIONAL ACTIVATOR RHAS-RELATED"/>
    <property type="match status" value="1"/>
</dbReference>
<evidence type="ECO:0000259" key="4">
    <source>
        <dbReference type="PROSITE" id="PS01124"/>
    </source>
</evidence>
<dbReference type="SUPFAM" id="SSF46689">
    <property type="entry name" value="Homeodomain-like"/>
    <property type="match status" value="2"/>
</dbReference>
<dbReference type="InterPro" id="IPR009057">
    <property type="entry name" value="Homeodomain-like_sf"/>
</dbReference>
<dbReference type="GO" id="GO:0043565">
    <property type="term" value="F:sequence-specific DNA binding"/>
    <property type="evidence" value="ECO:0007669"/>
    <property type="project" value="InterPro"/>
</dbReference>
<reference evidence="5 6" key="1">
    <citation type="submission" date="2020-08" db="EMBL/GenBank/DDBJ databases">
        <authorList>
            <person name="Ren C."/>
            <person name="Gu Y."/>
            <person name="Xu Y."/>
        </authorList>
    </citation>
    <scope>NUCLEOTIDE SEQUENCE [LARGE SCALE GENOMIC DNA]</scope>
    <source>
        <strain evidence="5 6">LBM18003</strain>
    </source>
</reference>
<evidence type="ECO:0000313" key="6">
    <source>
        <dbReference type="Proteomes" id="UP000516046"/>
    </source>
</evidence>
<protein>
    <submittedName>
        <fullName evidence="5">Helix-turn-helix transcriptional regulator</fullName>
    </submittedName>
</protein>
<dbReference type="InterPro" id="IPR014710">
    <property type="entry name" value="RmlC-like_jellyroll"/>
</dbReference>
<name>A0A7G9WK30_9FIRM</name>
<dbReference type="SUPFAM" id="SSF51215">
    <property type="entry name" value="Regulatory protein AraC"/>
    <property type="match status" value="1"/>
</dbReference>
<dbReference type="SMART" id="SM00342">
    <property type="entry name" value="HTH_ARAC"/>
    <property type="match status" value="1"/>
</dbReference>
<evidence type="ECO:0000256" key="1">
    <source>
        <dbReference type="ARBA" id="ARBA00023015"/>
    </source>
</evidence>
<dbReference type="InterPro" id="IPR050204">
    <property type="entry name" value="AraC_XylS_family_regulators"/>
</dbReference>